<evidence type="ECO:0000313" key="2">
    <source>
        <dbReference type="Proteomes" id="UP000085678"/>
    </source>
</evidence>
<keyword evidence="2" id="KW-1185">Reference proteome</keyword>
<dbReference type="Gene3D" id="3.40.30.10">
    <property type="entry name" value="Glutaredoxin"/>
    <property type="match status" value="1"/>
</dbReference>
<reference evidence="3" key="1">
    <citation type="submission" date="2025-08" db="UniProtKB">
        <authorList>
            <consortium name="RefSeq"/>
        </authorList>
    </citation>
    <scope>IDENTIFICATION</scope>
    <source>
        <tissue evidence="3">Gonads</tissue>
    </source>
</reference>
<accession>A0A1S3JEX9</accession>
<dbReference type="CDD" id="cd02961">
    <property type="entry name" value="PDI_a_family"/>
    <property type="match status" value="1"/>
</dbReference>
<gene>
    <name evidence="3" type="primary">LOC106172706</name>
</gene>
<dbReference type="GO" id="GO:0034976">
    <property type="term" value="P:response to endoplasmic reticulum stress"/>
    <property type="evidence" value="ECO:0007669"/>
    <property type="project" value="TreeGrafter"/>
</dbReference>
<dbReference type="PANTHER" id="PTHR45815:SF3">
    <property type="entry name" value="PROTEIN DISULFIDE-ISOMERASE A6"/>
    <property type="match status" value="1"/>
</dbReference>
<evidence type="ECO:0000313" key="3">
    <source>
        <dbReference type="RefSeq" id="XP_013408970.1"/>
    </source>
</evidence>
<organism evidence="2 3">
    <name type="scientific">Lingula anatina</name>
    <name type="common">Brachiopod</name>
    <name type="synonym">Lingula unguis</name>
    <dbReference type="NCBI Taxonomy" id="7574"/>
    <lineage>
        <taxon>Eukaryota</taxon>
        <taxon>Metazoa</taxon>
        <taxon>Spiralia</taxon>
        <taxon>Lophotrochozoa</taxon>
        <taxon>Brachiopoda</taxon>
        <taxon>Linguliformea</taxon>
        <taxon>Lingulata</taxon>
        <taxon>Lingulida</taxon>
        <taxon>Linguloidea</taxon>
        <taxon>Lingulidae</taxon>
        <taxon>Lingula</taxon>
    </lineage>
</organism>
<dbReference type="SUPFAM" id="SSF52833">
    <property type="entry name" value="Thioredoxin-like"/>
    <property type="match status" value="2"/>
</dbReference>
<dbReference type="InterPro" id="IPR036249">
    <property type="entry name" value="Thioredoxin-like_sf"/>
</dbReference>
<dbReference type="GeneID" id="106172706"/>
<dbReference type="PANTHER" id="PTHR45815">
    <property type="entry name" value="PROTEIN DISULFIDE-ISOMERASE A6"/>
    <property type="match status" value="1"/>
</dbReference>
<dbReference type="InParanoid" id="A0A1S3JEX9"/>
<dbReference type="AlphaFoldDB" id="A0A1S3JEX9"/>
<sequence length="896" mass="102874">MAKMGFEIHYIIQIHAILLIIYSQSTGEHNGPCFKELPPSVVERHLKISRHLPLCLLYRRSGEGSELENKLCQFWKKRDRKSSYSHWEVGAYAANVAHNLLPQLELPRALPTLRCHLGHAQPFEFSYKPKYKYFKRWFEKLAEFHSDQLQEATVSAVGDVINKHQLVVVGFSDETSHYDMENLLFEVRNKFEGIKVLFVHPHSLEARSLVRKCGNPETPAIVIVKNDSESLNPKVIKTISMGFFAYEQIGLTLMAQSTSAMQITKENIKQHLLQPSTASLPALVLFYAPWSNTSLQYMYAFQKTMQDLTDLNARIQFGLVDFKEQPHRNKPNLIKQTPLYERPTPDAISRFLEKMNLKVLINDKIREMYKPYVQLDAFQICEQFEGPIGTMCSSLHHNQTEHTPRIYKVHKRKIVKKSLKSKHKVGWDWHTKFGSETVEKKMKKVNDIPVVTSEVWSEVIEKSHAPLHPYISGEMWRGEVTKVTLVIFIIADCKSCTSNMNTFAELQKAVKFIDGGSAYLANCTSDPSICEQHEITGFPTLVAFRGIGWLAQDQCVSHKSSKRAQHVRMDYHGVLLVPSVMEWFSSVSTTAVKNKGHAQMFHFSMPEDVYLVGQLAPKNSQFLPFIPKKRSGYFYPYECFRLACEQLYGRSGCYTQYSDEIPPREFEDLNQDMVVTKVMLYRKDGVKASIMELGYTLHSRLEKEKNSKMHQFHTSHRYEIPQSLKCEENHAVCTDLIVSYAEDHARLPVTRMTTAAFHSKNSIVANTNLPILVALVDDENGREDSKFLKSLTRAASELYQDIVVVTVNVNDHSAWASHFVPKDYKVQAMNTAGTPSMYVYPRLCLIQWQDHHHAAFYPPPSDAARGPTKFTKTNIVQFVRQVLRDMSSQMVETEHF</sequence>
<keyword evidence="1" id="KW-0732">Signal</keyword>
<name>A0A1S3JEX9_LINAN</name>
<evidence type="ECO:0000256" key="1">
    <source>
        <dbReference type="SAM" id="SignalP"/>
    </source>
</evidence>
<protein>
    <submittedName>
        <fullName evidence="3">Uncharacterized protein LOC106172706</fullName>
    </submittedName>
</protein>
<dbReference type="Proteomes" id="UP000085678">
    <property type="component" value="Unplaced"/>
</dbReference>
<proteinExistence type="predicted"/>
<feature type="chain" id="PRO_5010211802" evidence="1">
    <location>
        <begin position="28"/>
        <end position="896"/>
    </location>
</feature>
<dbReference type="RefSeq" id="XP_013408970.1">
    <property type="nucleotide sequence ID" value="XM_013553516.1"/>
</dbReference>
<dbReference type="GO" id="GO:0005788">
    <property type="term" value="C:endoplasmic reticulum lumen"/>
    <property type="evidence" value="ECO:0007669"/>
    <property type="project" value="TreeGrafter"/>
</dbReference>
<dbReference type="KEGG" id="lak:106172706"/>
<dbReference type="GO" id="GO:0015035">
    <property type="term" value="F:protein-disulfide reductase activity"/>
    <property type="evidence" value="ECO:0007669"/>
    <property type="project" value="TreeGrafter"/>
</dbReference>
<dbReference type="OrthoDB" id="6281948at2759"/>
<feature type="signal peptide" evidence="1">
    <location>
        <begin position="1"/>
        <end position="27"/>
    </location>
</feature>